<comment type="caution">
    <text evidence="11">The sequence shown here is derived from an EMBL/GenBank/DDBJ whole genome shotgun (WGS) entry which is preliminary data.</text>
</comment>
<feature type="transmembrane region" description="Helical" evidence="9">
    <location>
        <begin position="208"/>
        <end position="227"/>
    </location>
</feature>
<keyword evidence="4 8" id="KW-0812">Transmembrane</keyword>
<feature type="transmembrane region" description="Helical" evidence="9">
    <location>
        <begin position="233"/>
        <end position="251"/>
    </location>
</feature>
<evidence type="ECO:0000256" key="1">
    <source>
        <dbReference type="ARBA" id="ARBA00004141"/>
    </source>
</evidence>
<feature type="transmembrane region" description="Helical" evidence="9">
    <location>
        <begin position="130"/>
        <end position="147"/>
    </location>
</feature>
<evidence type="ECO:0000256" key="4">
    <source>
        <dbReference type="ARBA" id="ARBA00022692"/>
    </source>
</evidence>
<feature type="transmembrane region" description="Helical" evidence="9">
    <location>
        <begin position="87"/>
        <end position="109"/>
    </location>
</feature>
<evidence type="ECO:0000259" key="10">
    <source>
        <dbReference type="PROSITE" id="PS50922"/>
    </source>
</evidence>
<evidence type="ECO:0000256" key="9">
    <source>
        <dbReference type="SAM" id="Phobius"/>
    </source>
</evidence>
<reference evidence="11 12" key="1">
    <citation type="submission" date="2020-10" db="EMBL/GenBank/DDBJ databases">
        <authorList>
            <person name="Klimov P.B."/>
            <person name="Dyachkov S.M."/>
            <person name="Chetverikov P.E."/>
        </authorList>
    </citation>
    <scope>NUCLEOTIDE SEQUENCE [LARGE SCALE GENOMIC DNA]</scope>
    <source>
        <strain evidence="11">BMOC 18-1129-001#AD2665</strain>
        <tissue evidence="11">Entire mites</tissue>
    </source>
</reference>
<evidence type="ECO:0000256" key="2">
    <source>
        <dbReference type="ARBA" id="ARBA00005999"/>
    </source>
</evidence>
<evidence type="ECO:0000256" key="7">
    <source>
        <dbReference type="ARBA" id="ARBA00023136"/>
    </source>
</evidence>
<name>A0ABQ7S6Y6_9ACAR</name>
<evidence type="ECO:0000256" key="5">
    <source>
        <dbReference type="ARBA" id="ARBA00022927"/>
    </source>
</evidence>
<feature type="transmembrane region" description="Helical" evidence="9">
    <location>
        <begin position="175"/>
        <end position="196"/>
    </location>
</feature>
<keyword evidence="6 9" id="KW-1133">Transmembrane helix</keyword>
<keyword evidence="7 8" id="KW-0472">Membrane</keyword>
<comment type="subcellular location">
    <subcellularLocation>
        <location evidence="1">Membrane</location>
        <topology evidence="1">Multi-pass membrane protein</topology>
    </subcellularLocation>
</comment>
<dbReference type="InterPro" id="IPR006634">
    <property type="entry name" value="TLC-dom"/>
</dbReference>
<evidence type="ECO:0000256" key="6">
    <source>
        <dbReference type="ARBA" id="ARBA00022989"/>
    </source>
</evidence>
<keyword evidence="3" id="KW-0813">Transport</keyword>
<evidence type="ECO:0000256" key="3">
    <source>
        <dbReference type="ARBA" id="ARBA00022448"/>
    </source>
</evidence>
<comment type="similarity">
    <text evidence="2">Belongs to the TRAM family.</text>
</comment>
<sequence length="353" mass="40851">MPPAIRRRIGGGASSRASPKVLSVEFMLQNHADIISIIIVCIAVGLIFEPTSRYSSRFVNLHHNSTDPLIARETNLPMLYNYGLNDMFAIFFYGLVCLVTHGVIHQYLIDRVTRKLHLSRIKHAKFHESGQLLAFYVISLIWAIELLRREHLTSLSALWANYPVEHRDMTYGFKLFYIIQIGYWVHYIPQVYLQLLQKMPREQMAPRLSYAATYIFFIAAAYLLNFTRLTLCLLFVHYIAEATFHISRLLYFSQREDLSTKTFKLWSVLFIASRLVSITLSVLAFGFGLAQQESANHSPFVDGNFNCLFIRSFCLGATCSLQAGLLWRFIVFHLKRRREQQVAVVGKKQRKNR</sequence>
<feature type="domain" description="TLC" evidence="10">
    <location>
        <begin position="124"/>
        <end position="340"/>
    </location>
</feature>
<feature type="transmembrane region" description="Helical" evidence="9">
    <location>
        <begin position="30"/>
        <end position="48"/>
    </location>
</feature>
<keyword evidence="12" id="KW-1185">Reference proteome</keyword>
<dbReference type="Pfam" id="PF03798">
    <property type="entry name" value="TRAM_LAG1_CLN8"/>
    <property type="match status" value="1"/>
</dbReference>
<feature type="transmembrane region" description="Helical" evidence="9">
    <location>
        <begin position="263"/>
        <end position="288"/>
    </location>
</feature>
<accession>A0ABQ7S6Y6</accession>
<proteinExistence type="inferred from homology"/>
<evidence type="ECO:0000313" key="11">
    <source>
        <dbReference type="EMBL" id="KAG9509151.1"/>
    </source>
</evidence>
<dbReference type="PROSITE" id="PS50922">
    <property type="entry name" value="TLC"/>
    <property type="match status" value="1"/>
</dbReference>
<dbReference type="PANTHER" id="PTHR12371:SF11">
    <property type="entry name" value="TRANSLOCATING CHAIN-ASSOCIATED MEMBRANE PROTEIN"/>
    <property type="match status" value="1"/>
</dbReference>
<dbReference type="PANTHER" id="PTHR12371">
    <property type="entry name" value="TRANSLOCATION ASSOCIATED MEMBRANE PROTEIN"/>
    <property type="match status" value="1"/>
</dbReference>
<protein>
    <submittedName>
        <fullName evidence="11">Translocating chain-associated membrane protein 1-like 1</fullName>
    </submittedName>
</protein>
<organism evidence="11 12">
    <name type="scientific">Fragariocoptes setiger</name>
    <dbReference type="NCBI Taxonomy" id="1670756"/>
    <lineage>
        <taxon>Eukaryota</taxon>
        <taxon>Metazoa</taxon>
        <taxon>Ecdysozoa</taxon>
        <taxon>Arthropoda</taxon>
        <taxon>Chelicerata</taxon>
        <taxon>Arachnida</taxon>
        <taxon>Acari</taxon>
        <taxon>Acariformes</taxon>
        <taxon>Trombidiformes</taxon>
        <taxon>Prostigmata</taxon>
        <taxon>Eupodina</taxon>
        <taxon>Eriophyoidea</taxon>
        <taxon>Phytoptidae</taxon>
        <taxon>Fragariocoptes</taxon>
    </lineage>
</organism>
<gene>
    <name evidence="11" type="primary">tram1l1</name>
    <name evidence="11" type="ORF">GZH46_02339</name>
</gene>
<keyword evidence="5" id="KW-0653">Protein transport</keyword>
<feature type="transmembrane region" description="Helical" evidence="9">
    <location>
        <begin position="308"/>
        <end position="331"/>
    </location>
</feature>
<dbReference type="EMBL" id="JAIFTH010000644">
    <property type="protein sequence ID" value="KAG9509151.1"/>
    <property type="molecule type" value="Genomic_DNA"/>
</dbReference>
<evidence type="ECO:0000256" key="8">
    <source>
        <dbReference type="PROSITE-ProRule" id="PRU00205"/>
    </source>
</evidence>
<dbReference type="InterPro" id="IPR016447">
    <property type="entry name" value="Translocation_assoc_membrane"/>
</dbReference>
<dbReference type="SMART" id="SM00724">
    <property type="entry name" value="TLC"/>
    <property type="match status" value="1"/>
</dbReference>
<dbReference type="Proteomes" id="UP000825002">
    <property type="component" value="Unassembled WGS sequence"/>
</dbReference>
<evidence type="ECO:0000313" key="12">
    <source>
        <dbReference type="Proteomes" id="UP000825002"/>
    </source>
</evidence>